<feature type="compositionally biased region" description="Basic and acidic residues" evidence="2">
    <location>
        <begin position="74"/>
        <end position="86"/>
    </location>
</feature>
<evidence type="ECO:0000256" key="2">
    <source>
        <dbReference type="SAM" id="MobiDB-lite"/>
    </source>
</evidence>
<dbReference type="Proteomes" id="UP001148838">
    <property type="component" value="Unassembled WGS sequence"/>
</dbReference>
<dbReference type="InterPro" id="IPR036770">
    <property type="entry name" value="Ankyrin_rpt-contain_sf"/>
</dbReference>
<comment type="caution">
    <text evidence="3">The sequence shown here is derived from an EMBL/GenBank/DDBJ whole genome shotgun (WGS) entry which is preliminary data.</text>
</comment>
<gene>
    <name evidence="3" type="ORF">ANN_18979</name>
</gene>
<sequence length="138" mass="15454">MAGLCEGGNEPPGSLKAICFEQATPLVPRPAPSVRRQAAFEECYGDGTTPLILAAASGHVDCVKELLDQGADPRARRVDERRKMAKDYSGMVTSGKEERARPRKTWKAGVMQMIKDRHMQEEDWRDREGWRKGIQGNR</sequence>
<dbReference type="EMBL" id="JAJSOF020000023">
    <property type="protein sequence ID" value="KAJ4436348.1"/>
    <property type="molecule type" value="Genomic_DNA"/>
</dbReference>
<reference evidence="3 4" key="1">
    <citation type="journal article" date="2022" name="Allergy">
        <title>Genome assembly and annotation of Periplaneta americana reveal a comprehensive cockroach allergen profile.</title>
        <authorList>
            <person name="Wang L."/>
            <person name="Xiong Q."/>
            <person name="Saelim N."/>
            <person name="Wang L."/>
            <person name="Nong W."/>
            <person name="Wan A.T."/>
            <person name="Shi M."/>
            <person name="Liu X."/>
            <person name="Cao Q."/>
            <person name="Hui J.H.L."/>
            <person name="Sookrung N."/>
            <person name="Leung T.F."/>
            <person name="Tungtrongchitr A."/>
            <person name="Tsui S.K.W."/>
        </authorList>
    </citation>
    <scope>NUCLEOTIDE SEQUENCE [LARGE SCALE GENOMIC DNA]</scope>
    <source>
        <strain evidence="3">PWHHKU_190912</strain>
    </source>
</reference>
<evidence type="ECO:0000313" key="3">
    <source>
        <dbReference type="EMBL" id="KAJ4436348.1"/>
    </source>
</evidence>
<name>A0ABQ8SQ77_PERAM</name>
<dbReference type="Gene3D" id="1.25.40.20">
    <property type="entry name" value="Ankyrin repeat-containing domain"/>
    <property type="match status" value="1"/>
</dbReference>
<feature type="repeat" description="ANK" evidence="1">
    <location>
        <begin position="46"/>
        <end position="78"/>
    </location>
</feature>
<keyword evidence="1" id="KW-0040">ANK repeat</keyword>
<dbReference type="SMART" id="SM00248">
    <property type="entry name" value="ANK"/>
    <property type="match status" value="1"/>
</dbReference>
<evidence type="ECO:0000256" key="1">
    <source>
        <dbReference type="PROSITE-ProRule" id="PRU00023"/>
    </source>
</evidence>
<proteinExistence type="predicted"/>
<feature type="compositionally biased region" description="Basic and acidic residues" evidence="2">
    <location>
        <begin position="114"/>
        <end position="131"/>
    </location>
</feature>
<dbReference type="SUPFAM" id="SSF48403">
    <property type="entry name" value="Ankyrin repeat"/>
    <property type="match status" value="1"/>
</dbReference>
<evidence type="ECO:0000313" key="4">
    <source>
        <dbReference type="Proteomes" id="UP001148838"/>
    </source>
</evidence>
<organism evidence="3 4">
    <name type="scientific">Periplaneta americana</name>
    <name type="common">American cockroach</name>
    <name type="synonym">Blatta americana</name>
    <dbReference type="NCBI Taxonomy" id="6978"/>
    <lineage>
        <taxon>Eukaryota</taxon>
        <taxon>Metazoa</taxon>
        <taxon>Ecdysozoa</taxon>
        <taxon>Arthropoda</taxon>
        <taxon>Hexapoda</taxon>
        <taxon>Insecta</taxon>
        <taxon>Pterygota</taxon>
        <taxon>Neoptera</taxon>
        <taxon>Polyneoptera</taxon>
        <taxon>Dictyoptera</taxon>
        <taxon>Blattodea</taxon>
        <taxon>Blattoidea</taxon>
        <taxon>Blattidae</taxon>
        <taxon>Blattinae</taxon>
        <taxon>Periplaneta</taxon>
    </lineage>
</organism>
<feature type="region of interest" description="Disordered" evidence="2">
    <location>
        <begin position="74"/>
        <end position="138"/>
    </location>
</feature>
<protein>
    <submittedName>
        <fullName evidence="3">Uncharacterized protein</fullName>
    </submittedName>
</protein>
<accession>A0ABQ8SQ77</accession>
<keyword evidence="4" id="KW-1185">Reference proteome</keyword>
<dbReference type="PROSITE" id="PS50297">
    <property type="entry name" value="ANK_REP_REGION"/>
    <property type="match status" value="1"/>
</dbReference>
<dbReference type="Pfam" id="PF00023">
    <property type="entry name" value="Ank"/>
    <property type="match status" value="1"/>
</dbReference>
<dbReference type="PROSITE" id="PS50088">
    <property type="entry name" value="ANK_REPEAT"/>
    <property type="match status" value="1"/>
</dbReference>
<dbReference type="InterPro" id="IPR002110">
    <property type="entry name" value="Ankyrin_rpt"/>
</dbReference>